<dbReference type="EMBL" id="JAAATX020000007">
    <property type="protein sequence ID" value="MBU9698345.1"/>
    <property type="molecule type" value="Genomic_DNA"/>
</dbReference>
<feature type="domain" description="Hedgehog/Intein (Hint)" evidence="1">
    <location>
        <begin position="20"/>
        <end position="152"/>
    </location>
</feature>
<evidence type="ECO:0000313" key="2">
    <source>
        <dbReference type="EMBL" id="MBU9698345.1"/>
    </source>
</evidence>
<dbReference type="Proteomes" id="UP000731907">
    <property type="component" value="Unassembled WGS sequence"/>
</dbReference>
<evidence type="ECO:0000259" key="1">
    <source>
        <dbReference type="Pfam" id="PF13403"/>
    </source>
</evidence>
<name>A0ABS6J3K4_9RHOB</name>
<accession>A0ABS6J3K4</accession>
<organism evidence="2 3">
    <name type="scientific">Paragemmobacter amnigenus</name>
    <dbReference type="NCBI Taxonomy" id="2852097"/>
    <lineage>
        <taxon>Bacteria</taxon>
        <taxon>Pseudomonadati</taxon>
        <taxon>Pseudomonadota</taxon>
        <taxon>Alphaproteobacteria</taxon>
        <taxon>Rhodobacterales</taxon>
        <taxon>Paracoccaceae</taxon>
        <taxon>Paragemmobacter</taxon>
    </lineage>
</organism>
<comment type="caution">
    <text evidence="2">The sequence shown here is derived from an EMBL/GenBank/DDBJ whole genome shotgun (WGS) entry which is preliminary data.</text>
</comment>
<dbReference type="Pfam" id="PF13403">
    <property type="entry name" value="Hint_2"/>
    <property type="match status" value="1"/>
</dbReference>
<protein>
    <submittedName>
        <fullName evidence="2">Hint domain-containing protein</fullName>
    </submittedName>
</protein>
<proteinExistence type="predicted"/>
<reference evidence="2 3" key="1">
    <citation type="submission" date="2021-06" db="EMBL/GenBank/DDBJ databases">
        <title>Rhodobacteraceae bacterium strain HSP-20.</title>
        <authorList>
            <person name="Chen W.-M."/>
        </authorList>
    </citation>
    <scope>NUCLEOTIDE SEQUENCE [LARGE SCALE GENOMIC DNA]</scope>
    <source>
        <strain evidence="2 3">HSP-20</strain>
    </source>
</reference>
<evidence type="ECO:0000313" key="3">
    <source>
        <dbReference type="Proteomes" id="UP000731907"/>
    </source>
</evidence>
<dbReference type="InterPro" id="IPR028992">
    <property type="entry name" value="Hedgehog/Intein_dom"/>
</dbReference>
<keyword evidence="3" id="KW-1185">Reference proteome</keyword>
<dbReference type="InterPro" id="IPR036844">
    <property type="entry name" value="Hint_dom_sf"/>
</dbReference>
<gene>
    <name evidence="2" type="ORF">GU927_010865</name>
</gene>
<dbReference type="SUPFAM" id="SSF51294">
    <property type="entry name" value="Hedgehog/intein (Hint) domain"/>
    <property type="match status" value="1"/>
</dbReference>
<sequence length="178" mass="18608">MSVISQIVPVDTEVVTTPRGFLRGTRVMTVGGLRAVEEVRVGDRIASPCGAVRAVRQVVQRFVLRGGERLVAVSGEARGLHGRTPDLLLPAGQMIVVAGDRLAAYFGVEEALAPIGALANGTDLRLVEVEGPDAWYEIEVDAPCLAVVEGLQVALGAADDEGCPLLSESDARLLALAA</sequence>
<dbReference type="RefSeq" id="WP_161762474.1">
    <property type="nucleotide sequence ID" value="NZ_JAAATX020000007.1"/>
</dbReference>